<accession>A0A0M4MTY4</accession>
<keyword evidence="1" id="KW-0732">Signal</keyword>
<dbReference type="Gene3D" id="3.10.450.50">
    <property type="match status" value="1"/>
</dbReference>
<dbReference type="OrthoDB" id="117186at2"/>
<protein>
    <submittedName>
        <fullName evidence="2">Uncharacterized protein</fullName>
    </submittedName>
</protein>
<evidence type="ECO:0000313" key="2">
    <source>
        <dbReference type="EMBL" id="ALE15688.1"/>
    </source>
</evidence>
<feature type="signal peptide" evidence="1">
    <location>
        <begin position="1"/>
        <end position="19"/>
    </location>
</feature>
<dbReference type="Proteomes" id="UP000057938">
    <property type="component" value="Chromosome"/>
</dbReference>
<dbReference type="InterPro" id="IPR032710">
    <property type="entry name" value="NTF2-like_dom_sf"/>
</dbReference>
<gene>
    <name evidence="2" type="ORF">AMC99_00376</name>
</gene>
<proteinExistence type="predicted"/>
<reference evidence="2 3" key="1">
    <citation type="submission" date="2015-09" db="EMBL/GenBank/DDBJ databases">
        <title>Complete genome sequence of a benzo[a]pyrene-degrading bacterium Altererythrobacter epoxidivorans CGMCC 1.7731T.</title>
        <authorList>
            <person name="Li Z."/>
            <person name="Cheng H."/>
            <person name="Huo Y."/>
            <person name="Xu X."/>
        </authorList>
    </citation>
    <scope>NUCLEOTIDE SEQUENCE [LARGE SCALE GENOMIC DNA]</scope>
    <source>
        <strain evidence="2 3">CGMCC 1.7731</strain>
    </source>
</reference>
<dbReference type="KEGG" id="aep:AMC99_00376"/>
<dbReference type="AlphaFoldDB" id="A0A0M4MTY4"/>
<dbReference type="PATRIC" id="fig|361183.4.peg.373"/>
<keyword evidence="3" id="KW-1185">Reference proteome</keyword>
<dbReference type="RefSeq" id="WP_061922046.1">
    <property type="nucleotide sequence ID" value="NZ_CP012669.1"/>
</dbReference>
<dbReference type="STRING" id="361183.AMC99_00376"/>
<organism evidence="2 3">
    <name type="scientific">Altererythrobacter epoxidivorans</name>
    <dbReference type="NCBI Taxonomy" id="361183"/>
    <lineage>
        <taxon>Bacteria</taxon>
        <taxon>Pseudomonadati</taxon>
        <taxon>Pseudomonadota</taxon>
        <taxon>Alphaproteobacteria</taxon>
        <taxon>Sphingomonadales</taxon>
        <taxon>Erythrobacteraceae</taxon>
        <taxon>Altererythrobacter</taxon>
    </lineage>
</organism>
<name>A0A0M4MTY4_9SPHN</name>
<evidence type="ECO:0000313" key="3">
    <source>
        <dbReference type="Proteomes" id="UP000057938"/>
    </source>
</evidence>
<evidence type="ECO:0000256" key="1">
    <source>
        <dbReference type="SAM" id="SignalP"/>
    </source>
</evidence>
<dbReference type="SUPFAM" id="SSF54427">
    <property type="entry name" value="NTF2-like"/>
    <property type="match status" value="1"/>
</dbReference>
<sequence>MRGIPIFAGLALASAAPLAADVSVSQEQAVIAGANAFMDAIANSDRSALAEHIIPEAVIFVHNETDPAKPRVDIIPVTKHLENWGKRSADYEESMRYDHVLVSGDMAQVWGPYSFTWNGKLTHCGVNSLSMVKMDDGSWKVGNVSFTMVAPDRCAAVGVNWLPAE</sequence>
<feature type="chain" id="PRO_5005798665" evidence="1">
    <location>
        <begin position="20"/>
        <end position="165"/>
    </location>
</feature>
<dbReference type="EMBL" id="CP012669">
    <property type="protein sequence ID" value="ALE15688.1"/>
    <property type="molecule type" value="Genomic_DNA"/>
</dbReference>